<dbReference type="NCBIfam" id="NF011068">
    <property type="entry name" value="PRK14498.1"/>
    <property type="match status" value="1"/>
</dbReference>
<accession>G2MUX4</accession>
<dbReference type="SUPFAM" id="SSF53218">
    <property type="entry name" value="Molybdenum cofactor biosynthesis proteins"/>
    <property type="match status" value="1"/>
</dbReference>
<dbReference type="Pfam" id="PF03454">
    <property type="entry name" value="MoeA_C"/>
    <property type="match status" value="1"/>
</dbReference>
<dbReference type="UniPathway" id="UPA00344"/>
<dbReference type="GO" id="GO:0061599">
    <property type="term" value="F:molybdopterin molybdotransferase activity"/>
    <property type="evidence" value="ECO:0007669"/>
    <property type="project" value="UniProtKB-UniRule"/>
</dbReference>
<evidence type="ECO:0000256" key="10">
    <source>
        <dbReference type="RuleBase" id="RU365090"/>
    </source>
</evidence>
<keyword evidence="13" id="KW-1185">Reference proteome</keyword>
<comment type="function">
    <text evidence="1 10">Catalyzes the insertion of molybdate into adenylated molybdopterin with the concomitant release of AMP.</text>
</comment>
<dbReference type="InterPro" id="IPR005111">
    <property type="entry name" value="MoeA_C_domain_IV"/>
</dbReference>
<comment type="cofactor">
    <cofactor evidence="10">
        <name>Mg(2+)</name>
        <dbReference type="ChEBI" id="CHEBI:18420"/>
    </cofactor>
</comment>
<feature type="domain" description="MoaB/Mog" evidence="11">
    <location>
        <begin position="175"/>
        <end position="312"/>
    </location>
</feature>
<evidence type="ECO:0000256" key="8">
    <source>
        <dbReference type="ARBA" id="ARBA00023150"/>
    </source>
</evidence>
<dbReference type="Gene3D" id="2.40.340.10">
    <property type="entry name" value="MoeA, C-terminal, domain IV"/>
    <property type="match status" value="1"/>
</dbReference>
<sequence>MRQNIYLSNISLNEAINIFLEKIKDFKVETEYVKTYEANGRITAKPIFAKISSPFYNSSAVDGIATVAKKTFTATDKNPVRLKEGVDYVVVDTGDPIPDEYDCVIMAEDLIWVSQDEVEIIKPAIPWQNIRQIGEDIVEGQLILPQSHRIRPADIGALIAGGVFEVEVYKKPKVAIIPTGTELVEPGEELKVGDIIEFNSRVFAAQVKEYGGIPTRFDIVKDDFEKLKAVVDKASKEYDIILLNAGSSAGREDYSKKVIETLGEVYIHGIAIKPGKPVILGKVNNKPIVGIPGFPVSAYFIMENIVKKLINFVQGYDIKDKDKRYIEATLSKRIMSSSKYLEFVRVKLGFIDGKYIAAPIERGAGTTMSLVRADGILEIPEELEGYEKGTRVNVNILKSEDEIKNTILCIGSHDLILDIAADLLAKRGKFTLSSAHVGSIGGILSLKDRETHFATIHLLDVETGEYNKSYVKRYIPNRKIALIKFVKRIQGLMVKKGNPLEINSLEDIVKKGARFVNRQKGSGTRILLDYELKRLGINPKDIIGYEREEYTHISVAAQIAKGNADAGLGVFSAAKIMELDFIPIANEEYDIAIPVEYLELEGVKQFLEVINSEEFKNEIDKLGGYDYSNLGEIIIIE</sequence>
<dbReference type="InterPro" id="IPR038987">
    <property type="entry name" value="MoeA-like"/>
</dbReference>
<comment type="pathway">
    <text evidence="3 10">Cofactor biosynthesis; molybdopterin biosynthesis.</text>
</comment>
<dbReference type="GO" id="GO:0005829">
    <property type="term" value="C:cytosol"/>
    <property type="evidence" value="ECO:0007669"/>
    <property type="project" value="TreeGrafter"/>
</dbReference>
<dbReference type="SUPFAM" id="SSF53850">
    <property type="entry name" value="Periplasmic binding protein-like II"/>
    <property type="match status" value="1"/>
</dbReference>
<dbReference type="InterPro" id="IPR005110">
    <property type="entry name" value="MoeA_linker/N"/>
</dbReference>
<gene>
    <name evidence="12" type="ORF">Thewi_0387</name>
</gene>
<name>G2MUX4_9THEO</name>
<organism evidence="12 13">
    <name type="scientific">Thermoanaerobacter wiegelii Rt8.B1</name>
    <dbReference type="NCBI Taxonomy" id="697303"/>
    <lineage>
        <taxon>Bacteria</taxon>
        <taxon>Bacillati</taxon>
        <taxon>Bacillota</taxon>
        <taxon>Clostridia</taxon>
        <taxon>Thermoanaerobacterales</taxon>
        <taxon>Thermoanaerobacteraceae</taxon>
        <taxon>Thermoanaerobacter</taxon>
    </lineage>
</organism>
<keyword evidence="10" id="KW-0479">Metal-binding</keyword>
<dbReference type="eggNOG" id="COG1910">
    <property type="taxonomic scope" value="Bacteria"/>
</dbReference>
<evidence type="ECO:0000259" key="11">
    <source>
        <dbReference type="SMART" id="SM00852"/>
    </source>
</evidence>
<evidence type="ECO:0000256" key="3">
    <source>
        <dbReference type="ARBA" id="ARBA00005046"/>
    </source>
</evidence>
<dbReference type="CDD" id="cd00887">
    <property type="entry name" value="MoeA"/>
    <property type="match status" value="1"/>
</dbReference>
<comment type="catalytic activity">
    <reaction evidence="9">
        <text>adenylyl-molybdopterin + molybdate = Mo-molybdopterin + AMP + H(+)</text>
        <dbReference type="Rhea" id="RHEA:35047"/>
        <dbReference type="ChEBI" id="CHEBI:15378"/>
        <dbReference type="ChEBI" id="CHEBI:36264"/>
        <dbReference type="ChEBI" id="CHEBI:62727"/>
        <dbReference type="ChEBI" id="CHEBI:71302"/>
        <dbReference type="ChEBI" id="CHEBI:456215"/>
        <dbReference type="EC" id="2.10.1.1"/>
    </reaction>
</comment>
<dbReference type="SUPFAM" id="SSF63882">
    <property type="entry name" value="MoeA N-terminal region -like"/>
    <property type="match status" value="1"/>
</dbReference>
<dbReference type="SMART" id="SM00852">
    <property type="entry name" value="MoCF_biosynth"/>
    <property type="match status" value="1"/>
</dbReference>
<dbReference type="InterPro" id="IPR036135">
    <property type="entry name" value="MoeA_linker/N_sf"/>
</dbReference>
<keyword evidence="10" id="KW-0808">Transferase</keyword>
<proteinExistence type="inferred from homology"/>
<comment type="similarity">
    <text evidence="4 10">Belongs to the MoeA family.</text>
</comment>
<dbReference type="PANTHER" id="PTHR10192">
    <property type="entry name" value="MOLYBDOPTERIN BIOSYNTHESIS PROTEIN"/>
    <property type="match status" value="1"/>
</dbReference>
<evidence type="ECO:0000256" key="2">
    <source>
        <dbReference type="ARBA" id="ARBA00003487"/>
    </source>
</evidence>
<dbReference type="InterPro" id="IPR008284">
    <property type="entry name" value="MoCF_biosynth_CS"/>
</dbReference>
<dbReference type="PROSITE" id="PS01079">
    <property type="entry name" value="MOCF_BIOSYNTHESIS_2"/>
    <property type="match status" value="1"/>
</dbReference>
<reference evidence="12 13" key="1">
    <citation type="submission" date="2011-08" db="EMBL/GenBank/DDBJ databases">
        <title>Complete sequence of Thermoanaerobacter wiegelii Rt8.B1.</title>
        <authorList>
            <consortium name="US DOE Joint Genome Institute"/>
            <person name="Lucas S."/>
            <person name="Han J."/>
            <person name="Lapidus A."/>
            <person name="Cheng J.-F."/>
            <person name="Goodwin L."/>
            <person name="Pitluck S."/>
            <person name="Peters L."/>
            <person name="Mikhailova N."/>
            <person name="Zeytun A."/>
            <person name="Daligault H."/>
            <person name="Detter J.C."/>
            <person name="Han C."/>
            <person name="Tapia R."/>
            <person name="Land M."/>
            <person name="Hauser L."/>
            <person name="Kyrpides N."/>
            <person name="Ivanova N."/>
            <person name="Pagani I."/>
            <person name="Hemme C."/>
            <person name="Woyke T."/>
        </authorList>
    </citation>
    <scope>NUCLEOTIDE SEQUENCE [LARGE SCALE GENOMIC DNA]</scope>
    <source>
        <strain evidence="12 13">Rt8.B1</strain>
    </source>
</reference>
<keyword evidence="7 10" id="KW-0500">Molybdenum</keyword>
<evidence type="ECO:0000313" key="12">
    <source>
        <dbReference type="EMBL" id="AEM77875.1"/>
    </source>
</evidence>
<keyword evidence="8 10" id="KW-0501">Molybdenum cofactor biosynthesis</keyword>
<dbReference type="InterPro" id="IPR036688">
    <property type="entry name" value="MoeA_C_domain_IV_sf"/>
</dbReference>
<dbReference type="GO" id="GO:0046872">
    <property type="term" value="F:metal ion binding"/>
    <property type="evidence" value="ECO:0007669"/>
    <property type="project" value="UniProtKB-UniRule"/>
</dbReference>
<evidence type="ECO:0000256" key="9">
    <source>
        <dbReference type="ARBA" id="ARBA00047317"/>
    </source>
</evidence>
<dbReference type="Proteomes" id="UP000008276">
    <property type="component" value="Chromosome"/>
</dbReference>
<evidence type="ECO:0000256" key="7">
    <source>
        <dbReference type="ARBA" id="ARBA00022505"/>
    </source>
</evidence>
<dbReference type="Gene3D" id="3.40.980.10">
    <property type="entry name" value="MoaB/Mog-like domain"/>
    <property type="match status" value="1"/>
</dbReference>
<keyword evidence="10" id="KW-0460">Magnesium</keyword>
<dbReference type="Gene3D" id="3.90.105.10">
    <property type="entry name" value="Molybdopterin biosynthesis moea protein, domain 2"/>
    <property type="match status" value="1"/>
</dbReference>
<dbReference type="SUPFAM" id="SSF63867">
    <property type="entry name" value="MoeA C-terminal domain-like"/>
    <property type="match status" value="1"/>
</dbReference>
<dbReference type="Gene3D" id="2.170.190.11">
    <property type="entry name" value="Molybdopterin biosynthesis moea protein, domain 3"/>
    <property type="match status" value="1"/>
</dbReference>
<dbReference type="GO" id="GO:0006777">
    <property type="term" value="P:Mo-molybdopterin cofactor biosynthetic process"/>
    <property type="evidence" value="ECO:0007669"/>
    <property type="project" value="UniProtKB-UniRule"/>
</dbReference>
<evidence type="ECO:0000256" key="6">
    <source>
        <dbReference type="ARBA" id="ARBA00021108"/>
    </source>
</evidence>
<evidence type="ECO:0000256" key="4">
    <source>
        <dbReference type="ARBA" id="ARBA00010763"/>
    </source>
</evidence>
<evidence type="ECO:0000313" key="13">
    <source>
        <dbReference type="Proteomes" id="UP000008276"/>
    </source>
</evidence>
<protein>
    <recommendedName>
        <fullName evidence="6 10">Molybdopterin molybdenumtransferase</fullName>
        <ecNumber evidence="5 10">2.10.1.1</ecNumber>
    </recommendedName>
</protein>
<dbReference type="InterPro" id="IPR036425">
    <property type="entry name" value="MoaB/Mog-like_dom_sf"/>
</dbReference>
<evidence type="ECO:0000256" key="1">
    <source>
        <dbReference type="ARBA" id="ARBA00002901"/>
    </source>
</evidence>
<dbReference type="HOGENOM" id="CLU_010186_3_0_9"/>
<dbReference type="eggNOG" id="COG0303">
    <property type="taxonomic scope" value="Bacteria"/>
</dbReference>
<dbReference type="Gene3D" id="3.40.190.10">
    <property type="entry name" value="Periplasmic binding protein-like II"/>
    <property type="match status" value="1"/>
</dbReference>
<dbReference type="PANTHER" id="PTHR10192:SF16">
    <property type="entry name" value="MOLYBDOPTERIN MOLYBDENUMTRANSFERASE"/>
    <property type="match status" value="1"/>
</dbReference>
<dbReference type="Pfam" id="PF03453">
    <property type="entry name" value="MoeA_N"/>
    <property type="match status" value="1"/>
</dbReference>
<dbReference type="RefSeq" id="WP_014062235.1">
    <property type="nucleotide sequence ID" value="NC_015958.1"/>
</dbReference>
<dbReference type="InterPro" id="IPR024370">
    <property type="entry name" value="PBP_domain"/>
</dbReference>
<dbReference type="Pfam" id="PF12727">
    <property type="entry name" value="PBP_like"/>
    <property type="match status" value="1"/>
</dbReference>
<dbReference type="NCBIfam" id="TIGR00177">
    <property type="entry name" value="molyb_syn"/>
    <property type="match status" value="1"/>
</dbReference>
<dbReference type="Pfam" id="PF00994">
    <property type="entry name" value="MoCF_biosynth"/>
    <property type="match status" value="1"/>
</dbReference>
<dbReference type="EMBL" id="CP002991">
    <property type="protein sequence ID" value="AEM77875.1"/>
    <property type="molecule type" value="Genomic_DNA"/>
</dbReference>
<dbReference type="InterPro" id="IPR001453">
    <property type="entry name" value="MoaB/Mog_dom"/>
</dbReference>
<comment type="function">
    <text evidence="2">May be involved in the biosynthesis of molybdopterin.</text>
</comment>
<dbReference type="STRING" id="697303.Thewi_0387"/>
<evidence type="ECO:0000256" key="5">
    <source>
        <dbReference type="ARBA" id="ARBA00013269"/>
    </source>
</evidence>
<dbReference type="KEGG" id="twi:Thewi_0387"/>
<dbReference type="EC" id="2.10.1.1" evidence="5 10"/>
<dbReference type="AlphaFoldDB" id="G2MUX4"/>
<dbReference type="FunFam" id="2.40.340.10:FF:000005">
    <property type="entry name" value="Molybdopterin molybdenumtransferase MoeA"/>
    <property type="match status" value="1"/>
</dbReference>